<protein>
    <submittedName>
        <fullName evidence="1">Uncharacterized protein</fullName>
    </submittedName>
</protein>
<proteinExistence type="predicted"/>
<dbReference type="RefSeq" id="WP_240826198.1">
    <property type="nucleotide sequence ID" value="NZ_JAKWBL010000001.1"/>
</dbReference>
<sequence length="229" mass="25960">MGSGCQKSPACAIYATTKWLDCSSPGWKALVWGNYKAIMPVTVKQKFGIPYLVQPAFTQRLGIFSSTEVSDEIRSCFISALKQKYPFAEICVNDVFKMFPGVLERKNYILNLNRPYSEITNEYKESLKQVLKQVTLKGNLILRKSQHTEQAVGFFKELNGSKINLTAFDYVKIKNAAKVFSPENAFVYEVYNIDQILLSTALYFKFENRLYKITAATSVGGALKKRIIL</sequence>
<evidence type="ECO:0000313" key="2">
    <source>
        <dbReference type="Proteomes" id="UP001202248"/>
    </source>
</evidence>
<reference evidence="1 2" key="1">
    <citation type="submission" date="2022-02" db="EMBL/GenBank/DDBJ databases">
        <authorList>
            <person name="Min J."/>
        </authorList>
    </citation>
    <scope>NUCLEOTIDE SEQUENCE [LARGE SCALE GENOMIC DNA]</scope>
    <source>
        <strain evidence="1 2">GR10-1</strain>
    </source>
</reference>
<evidence type="ECO:0000313" key="1">
    <source>
        <dbReference type="EMBL" id="MCH5596782.1"/>
    </source>
</evidence>
<name>A0ABS9SEJ7_9BACT</name>
<accession>A0ABS9SEJ7</accession>
<gene>
    <name evidence="1" type="ORF">MKP09_02015</name>
</gene>
<dbReference type="Proteomes" id="UP001202248">
    <property type="component" value="Unassembled WGS sequence"/>
</dbReference>
<dbReference type="EMBL" id="JAKWBL010000001">
    <property type="protein sequence ID" value="MCH5596782.1"/>
    <property type="molecule type" value="Genomic_DNA"/>
</dbReference>
<organism evidence="1 2">
    <name type="scientific">Niabella ginsengisoli</name>
    <dbReference type="NCBI Taxonomy" id="522298"/>
    <lineage>
        <taxon>Bacteria</taxon>
        <taxon>Pseudomonadati</taxon>
        <taxon>Bacteroidota</taxon>
        <taxon>Chitinophagia</taxon>
        <taxon>Chitinophagales</taxon>
        <taxon>Chitinophagaceae</taxon>
        <taxon>Niabella</taxon>
    </lineage>
</organism>
<keyword evidence="2" id="KW-1185">Reference proteome</keyword>
<comment type="caution">
    <text evidence="1">The sequence shown here is derived from an EMBL/GenBank/DDBJ whole genome shotgun (WGS) entry which is preliminary data.</text>
</comment>